<dbReference type="SUPFAM" id="SSF51395">
    <property type="entry name" value="FMN-linked oxidoreductases"/>
    <property type="match status" value="1"/>
</dbReference>
<sequence>MTPLLMRQKLRHEAGYQAATDQTLESGSEFQWRKNGEHHAFNPKTIHTLQWACRNEDYDLFKQYTKSSG</sequence>
<accession>A0A5S9MEJ9</accession>
<organism evidence="1 2">
    <name type="scientific">Bacillus safensis</name>
    <dbReference type="NCBI Taxonomy" id="561879"/>
    <lineage>
        <taxon>Bacteria</taxon>
        <taxon>Bacillati</taxon>
        <taxon>Bacillota</taxon>
        <taxon>Bacilli</taxon>
        <taxon>Bacillales</taxon>
        <taxon>Bacillaceae</taxon>
        <taxon>Bacillus</taxon>
    </lineage>
</organism>
<dbReference type="Gene3D" id="3.20.20.70">
    <property type="entry name" value="Aldolase class I"/>
    <property type="match status" value="1"/>
</dbReference>
<dbReference type="Proteomes" id="UP000464658">
    <property type="component" value="Chromosome"/>
</dbReference>
<proteinExistence type="predicted"/>
<protein>
    <submittedName>
        <fullName evidence="1">Uncharacterized protein</fullName>
    </submittedName>
</protein>
<name>A0A5S9MEJ9_BACIA</name>
<evidence type="ECO:0000313" key="2">
    <source>
        <dbReference type="Proteomes" id="UP000464658"/>
    </source>
</evidence>
<evidence type="ECO:0000313" key="1">
    <source>
        <dbReference type="EMBL" id="BBP89986.1"/>
    </source>
</evidence>
<gene>
    <name evidence="1" type="ORF">BsIDN1_36040</name>
</gene>
<dbReference type="InterPro" id="IPR013785">
    <property type="entry name" value="Aldolase_TIM"/>
</dbReference>
<dbReference type="AlphaFoldDB" id="A0A5S9MEJ9"/>
<dbReference type="EMBL" id="AP021906">
    <property type="protein sequence ID" value="BBP89986.1"/>
    <property type="molecule type" value="Genomic_DNA"/>
</dbReference>
<reference evidence="1 2" key="1">
    <citation type="submission" date="2019-12" db="EMBL/GenBank/DDBJ databases">
        <title>Full genome sequence of a Bacillus safensis strain isolated from commercially available natto in Indonesia.</title>
        <authorList>
            <person name="Yoshida M."/>
            <person name="Uomi M."/>
            <person name="Waturangi D."/>
            <person name="Ekaputri J.J."/>
            <person name="Setiamarga D.H.E."/>
        </authorList>
    </citation>
    <scope>NUCLEOTIDE SEQUENCE [LARGE SCALE GENOMIC DNA]</scope>
    <source>
        <strain evidence="1 2">IDN1</strain>
    </source>
</reference>